<feature type="compositionally biased region" description="Low complexity" evidence="10">
    <location>
        <begin position="890"/>
        <end position="903"/>
    </location>
</feature>
<dbReference type="RefSeq" id="WP_051915904.1">
    <property type="nucleotide sequence ID" value="NZ_JDTM01000005.1"/>
</dbReference>
<dbReference type="InterPro" id="IPR003594">
    <property type="entry name" value="HATPase_dom"/>
</dbReference>
<feature type="coiled-coil region" evidence="9">
    <location>
        <begin position="211"/>
        <end position="238"/>
    </location>
</feature>
<evidence type="ECO:0000256" key="4">
    <source>
        <dbReference type="ARBA" id="ARBA00022679"/>
    </source>
</evidence>
<accession>A0A087CWW5</accession>
<dbReference type="InterPro" id="IPR036890">
    <property type="entry name" value="HATPase_C_sf"/>
</dbReference>
<dbReference type="SMART" id="SM00387">
    <property type="entry name" value="HATPase_c"/>
    <property type="match status" value="1"/>
</dbReference>
<dbReference type="PANTHER" id="PTHR24421:SF10">
    <property type="entry name" value="NITRATE_NITRITE SENSOR PROTEIN NARQ"/>
    <property type="match status" value="1"/>
</dbReference>
<dbReference type="AlphaFoldDB" id="A0A087CWW5"/>
<comment type="catalytic activity">
    <reaction evidence="1">
        <text>ATP + protein L-histidine = ADP + protein N-phospho-L-histidine.</text>
        <dbReference type="EC" id="2.7.13.3"/>
    </reaction>
</comment>
<dbReference type="Gene3D" id="3.30.565.10">
    <property type="entry name" value="Histidine kinase-like ATPase, C-terminal domain"/>
    <property type="match status" value="1"/>
</dbReference>
<evidence type="ECO:0000256" key="10">
    <source>
        <dbReference type="SAM" id="MobiDB-lite"/>
    </source>
</evidence>
<dbReference type="GO" id="GO:0000155">
    <property type="term" value="F:phosphorelay sensor kinase activity"/>
    <property type="evidence" value="ECO:0007669"/>
    <property type="project" value="InterPro"/>
</dbReference>
<evidence type="ECO:0000256" key="7">
    <source>
        <dbReference type="ARBA" id="ARBA00022840"/>
    </source>
</evidence>
<keyword evidence="6 13" id="KW-0418">Kinase</keyword>
<gene>
    <name evidence="13" type="ORF">BSAE_0944</name>
</gene>
<comment type="caution">
    <text evidence="13">The sequence shown here is derived from an EMBL/GenBank/DDBJ whole genome shotgun (WGS) entry which is preliminary data.</text>
</comment>
<evidence type="ECO:0000256" key="9">
    <source>
        <dbReference type="SAM" id="Coils"/>
    </source>
</evidence>
<dbReference type="GO" id="GO:0046983">
    <property type="term" value="F:protein dimerization activity"/>
    <property type="evidence" value="ECO:0007669"/>
    <property type="project" value="InterPro"/>
</dbReference>
<dbReference type="Gene3D" id="1.20.5.1930">
    <property type="match status" value="1"/>
</dbReference>
<feature type="transmembrane region" description="Helical" evidence="11">
    <location>
        <begin position="116"/>
        <end position="136"/>
    </location>
</feature>
<reference evidence="13 14" key="1">
    <citation type="submission" date="2014-03" db="EMBL/GenBank/DDBJ databases">
        <title>Genomics of Bifidobacteria.</title>
        <authorList>
            <person name="Ventura M."/>
            <person name="Milani C."/>
            <person name="Lugli G.A."/>
        </authorList>
    </citation>
    <scope>NUCLEOTIDE SEQUENCE [LARGE SCALE GENOMIC DNA]</scope>
    <source>
        <strain evidence="13 14">LMG 14934</strain>
    </source>
</reference>
<evidence type="ECO:0000256" key="1">
    <source>
        <dbReference type="ARBA" id="ARBA00000085"/>
    </source>
</evidence>
<dbReference type="InterPro" id="IPR050482">
    <property type="entry name" value="Sensor_HK_TwoCompSys"/>
</dbReference>
<protein>
    <recommendedName>
        <fullName evidence="2">histidine kinase</fullName>
        <ecNumber evidence="2">2.7.13.3</ecNumber>
    </recommendedName>
</protein>
<evidence type="ECO:0000256" key="11">
    <source>
        <dbReference type="SAM" id="Phobius"/>
    </source>
</evidence>
<dbReference type="Pfam" id="PF23539">
    <property type="entry name" value="DUF7134"/>
    <property type="match status" value="2"/>
</dbReference>
<keyword evidence="5" id="KW-0547">Nucleotide-binding</keyword>
<dbReference type="InterPro" id="IPR055558">
    <property type="entry name" value="DUF7134"/>
</dbReference>
<feature type="region of interest" description="Disordered" evidence="10">
    <location>
        <begin position="499"/>
        <end position="533"/>
    </location>
</feature>
<evidence type="ECO:0000313" key="13">
    <source>
        <dbReference type="EMBL" id="KFI87765.1"/>
    </source>
</evidence>
<sequence>MNRLERFSQWRGRNVLPIDIIGTLAIAFFAVGVAASTGDTPGILFAHDATSQIIWSLVSLVPVMFRRWRPQAAALCYAGLVALHLIFGPAMLYSDFLALVMVYSVIVYGDPRNTKAFIVLAAAFGLFATMAITWSVDVGPAFGQVWVGYRQMYYGACNTVYQEGLNGDCSSILLSEGFQMGLLVAACLVATIVLAYWQRARQATIRMLRERNEAIAARQDEERRIAALAERARIARDMHDVVAHTLSIIIVQSDGGRYAGVGNPAVARSTMETIRRESERALHDMKRLLGVFGGSSHADYDDITALVDQARETSPGTAIVRRIEGTAAPQRLGAQASVAVYRVVQEALTNVRKYAGPRPTVRIDEHWDDDGLSLTIADNGRGASSGLDGHAPGYGLIGMRERVAAVGGTVNAGPGIGGGFVVSVTIPYAAAPDAADSAVGTSRSADVATAATQTAVPPSAVAPGIGPMTPDEGRAHAAAPTLAGAATARAANAVAGIDATGPVDASGTADSIDRQPPTSHTPRPPRFTMPSFPLPERIVPPSLQEIAGKLRSKPIDQAKSAGGERFNWIERLSQWSERHYLMMDVIGTVLLILMASSDLFVHADFVSSPLSNHALYMFISVMVIGPLAFHRRFPEGTAAFLAVFCAFEMVFLPSAPWCNMLVLYALYAASAYGRPRAWIWLTAASLIDSILFGVKVSANIMGFNTIYELMFGTPPLRLTLYIAAGMMTGGVVFLLCCAAIIYGRWTRARGANVLILQAREEALKAEEAKQRVLAANMERDRISANIQAEVTATLTTVIDQAVDGLAMLDGCAARGETPAPEAIGSAFEAIGSRGRDALAHMRQLLRVLRETGFSDEHRPQERETMPLAPAASLDDQFRAAGGKATEPTRAAASAEVPAAASAP</sequence>
<dbReference type="CDD" id="cd16917">
    <property type="entry name" value="HATPase_UhpB-NarQ-NarX-like"/>
    <property type="match status" value="1"/>
</dbReference>
<dbReference type="GO" id="GO:0005524">
    <property type="term" value="F:ATP binding"/>
    <property type="evidence" value="ECO:0007669"/>
    <property type="project" value="UniProtKB-KW"/>
</dbReference>
<dbReference type="Pfam" id="PF07730">
    <property type="entry name" value="HisKA_3"/>
    <property type="match status" value="1"/>
</dbReference>
<keyword evidence="8" id="KW-0902">Two-component regulatory system</keyword>
<evidence type="ECO:0000256" key="2">
    <source>
        <dbReference type="ARBA" id="ARBA00012438"/>
    </source>
</evidence>
<keyword evidence="11" id="KW-0472">Membrane</keyword>
<feature type="transmembrane region" description="Helical" evidence="11">
    <location>
        <begin position="678"/>
        <end position="698"/>
    </location>
</feature>
<keyword evidence="11" id="KW-1133">Transmembrane helix</keyword>
<feature type="transmembrane region" description="Helical" evidence="11">
    <location>
        <begin position="718"/>
        <end position="742"/>
    </location>
</feature>
<feature type="transmembrane region" description="Helical" evidence="11">
    <location>
        <begin position="178"/>
        <end position="197"/>
    </location>
</feature>
<dbReference type="InterPro" id="IPR011712">
    <property type="entry name" value="Sig_transdc_His_kin_sub3_dim/P"/>
</dbReference>
<feature type="region of interest" description="Disordered" evidence="10">
    <location>
        <begin position="852"/>
        <end position="903"/>
    </location>
</feature>
<feature type="transmembrane region" description="Helical" evidence="11">
    <location>
        <begin position="613"/>
        <end position="629"/>
    </location>
</feature>
<feature type="transmembrane region" description="Helical" evidence="11">
    <location>
        <begin position="93"/>
        <end position="109"/>
    </location>
</feature>
<dbReference type="Pfam" id="PF02518">
    <property type="entry name" value="HATPase_c"/>
    <property type="match status" value="1"/>
</dbReference>
<keyword evidence="3" id="KW-0597">Phosphoprotein</keyword>
<evidence type="ECO:0000256" key="3">
    <source>
        <dbReference type="ARBA" id="ARBA00022553"/>
    </source>
</evidence>
<keyword evidence="7" id="KW-0067">ATP-binding</keyword>
<evidence type="ECO:0000256" key="6">
    <source>
        <dbReference type="ARBA" id="ARBA00022777"/>
    </source>
</evidence>
<evidence type="ECO:0000259" key="12">
    <source>
        <dbReference type="SMART" id="SM00387"/>
    </source>
</evidence>
<keyword evidence="4 13" id="KW-0808">Transferase</keyword>
<dbReference type="PANTHER" id="PTHR24421">
    <property type="entry name" value="NITRATE/NITRITE SENSOR PROTEIN NARX-RELATED"/>
    <property type="match status" value="1"/>
</dbReference>
<name>A0A087CWW5_9BIFI</name>
<dbReference type="SUPFAM" id="SSF55874">
    <property type="entry name" value="ATPase domain of HSP90 chaperone/DNA topoisomerase II/histidine kinase"/>
    <property type="match status" value="1"/>
</dbReference>
<feature type="transmembrane region" description="Helical" evidence="11">
    <location>
        <begin position="20"/>
        <end position="38"/>
    </location>
</feature>
<evidence type="ECO:0000313" key="14">
    <source>
        <dbReference type="Proteomes" id="UP000029040"/>
    </source>
</evidence>
<keyword evidence="9" id="KW-0175">Coiled coil</keyword>
<feature type="transmembrane region" description="Helical" evidence="11">
    <location>
        <begin position="580"/>
        <end position="601"/>
    </location>
</feature>
<organism evidence="13 14">
    <name type="scientific">Bifidobacterium pullorum subsp. saeculare DSM 6531 = LMG 14934</name>
    <dbReference type="NCBI Taxonomy" id="1437611"/>
    <lineage>
        <taxon>Bacteria</taxon>
        <taxon>Bacillati</taxon>
        <taxon>Actinomycetota</taxon>
        <taxon>Actinomycetes</taxon>
        <taxon>Bifidobacteriales</taxon>
        <taxon>Bifidobacteriaceae</taxon>
        <taxon>Bifidobacterium</taxon>
    </lineage>
</organism>
<evidence type="ECO:0000256" key="8">
    <source>
        <dbReference type="ARBA" id="ARBA00023012"/>
    </source>
</evidence>
<feature type="compositionally biased region" description="Basic and acidic residues" evidence="10">
    <location>
        <begin position="852"/>
        <end position="864"/>
    </location>
</feature>
<dbReference type="Proteomes" id="UP000029040">
    <property type="component" value="Unassembled WGS sequence"/>
</dbReference>
<dbReference type="EC" id="2.7.13.3" evidence="2"/>
<proteinExistence type="predicted"/>
<keyword evidence="11" id="KW-0812">Transmembrane</keyword>
<dbReference type="EMBL" id="JGZM01000004">
    <property type="protein sequence ID" value="KFI87765.1"/>
    <property type="molecule type" value="Genomic_DNA"/>
</dbReference>
<evidence type="ECO:0000256" key="5">
    <source>
        <dbReference type="ARBA" id="ARBA00022741"/>
    </source>
</evidence>
<dbReference type="GO" id="GO:0016020">
    <property type="term" value="C:membrane"/>
    <property type="evidence" value="ECO:0007669"/>
    <property type="project" value="InterPro"/>
</dbReference>
<feature type="domain" description="Histidine kinase/HSP90-like ATPase" evidence="12">
    <location>
        <begin position="335"/>
        <end position="430"/>
    </location>
</feature>
<feature type="transmembrane region" description="Helical" evidence="11">
    <location>
        <begin position="641"/>
        <end position="666"/>
    </location>
</feature>